<evidence type="ECO:0000256" key="6">
    <source>
        <dbReference type="ARBA" id="ARBA00023326"/>
    </source>
</evidence>
<sequence length="355" mass="38118">MNGYYPDWSGWYLAPEDVDYTKFDVIDFAFALPTSSYGLEFTQDDSSDLLTRLVTLAHAAGKRVKLSIGGWTGSTYFSTICASSSARKTFVKNILAAYNSYNLDGIDIDWEYPELRAALPNGALISLATQVWPFADSNGRPMTDVSGFAAVIDWILIMNYDVWGSSSTPGPNAPLSNACGNSTQPLANAYAAVASWTAAGMPANQITLGVPAYGYLQMSSASSLIQRRGGVSPRDKLPHRKANLQAQEQKRASYVTVYNDGGGTSDGQVMFEELVSQGALTKDSSGEYVGAGGFVREWDGCSSTIVTYDDPQSMSLKAQFALQAGLRGCNVFSMDGDWTGSAWPLTDAVRSGMGL</sequence>
<dbReference type="Pfam" id="PF00704">
    <property type="entry name" value="Glyco_hydro_18"/>
    <property type="match status" value="1"/>
</dbReference>
<evidence type="ECO:0000256" key="7">
    <source>
        <dbReference type="RuleBase" id="RU000489"/>
    </source>
</evidence>
<evidence type="ECO:0000313" key="10">
    <source>
        <dbReference type="EMBL" id="RSH91922.1"/>
    </source>
</evidence>
<dbReference type="AlphaFoldDB" id="A0A427YLD4"/>
<dbReference type="GO" id="GO:0008843">
    <property type="term" value="F:endochitinase activity"/>
    <property type="evidence" value="ECO:0007669"/>
    <property type="project" value="UniProtKB-EC"/>
</dbReference>
<dbReference type="GO" id="GO:0006032">
    <property type="term" value="P:chitin catabolic process"/>
    <property type="evidence" value="ECO:0007669"/>
    <property type="project" value="UniProtKB-KW"/>
</dbReference>
<name>A0A427YLD4_9TREE</name>
<keyword evidence="11" id="KW-1185">Reference proteome</keyword>
<evidence type="ECO:0000259" key="9">
    <source>
        <dbReference type="PROSITE" id="PS51910"/>
    </source>
</evidence>
<proteinExistence type="inferred from homology"/>
<accession>A0A427YLD4</accession>
<dbReference type="GO" id="GO:0005576">
    <property type="term" value="C:extracellular region"/>
    <property type="evidence" value="ECO:0007669"/>
    <property type="project" value="TreeGrafter"/>
</dbReference>
<dbReference type="InterPro" id="IPR001579">
    <property type="entry name" value="Glyco_hydro_18_chit_AS"/>
</dbReference>
<dbReference type="InterPro" id="IPR017853">
    <property type="entry name" value="GH"/>
</dbReference>
<feature type="domain" description="GH18" evidence="9">
    <location>
        <begin position="1"/>
        <end position="355"/>
    </location>
</feature>
<comment type="caution">
    <text evidence="10">The sequence shown here is derived from an EMBL/GenBank/DDBJ whole genome shotgun (WGS) entry which is preliminary data.</text>
</comment>
<dbReference type="STRING" id="1890683.A0A427YLD4"/>
<evidence type="ECO:0000256" key="4">
    <source>
        <dbReference type="ARBA" id="ARBA00023277"/>
    </source>
</evidence>
<keyword evidence="3" id="KW-0146">Chitin degradation</keyword>
<comment type="similarity">
    <text evidence="8">Belongs to the glycosyl hydrolase 18 family.</text>
</comment>
<reference evidence="10 11" key="1">
    <citation type="submission" date="2018-11" db="EMBL/GenBank/DDBJ databases">
        <title>Genome sequence of Saitozyma podzolica DSM 27192.</title>
        <authorList>
            <person name="Aliyu H."/>
            <person name="Gorte O."/>
            <person name="Ochsenreither K."/>
        </authorList>
    </citation>
    <scope>NUCLEOTIDE SEQUENCE [LARGE SCALE GENOMIC DNA]</scope>
    <source>
        <strain evidence="10 11">DSM 27192</strain>
    </source>
</reference>
<evidence type="ECO:0000256" key="2">
    <source>
        <dbReference type="ARBA" id="ARBA00022801"/>
    </source>
</evidence>
<dbReference type="InterPro" id="IPR050314">
    <property type="entry name" value="Glycosyl_Hydrlase_18"/>
</dbReference>
<evidence type="ECO:0000256" key="1">
    <source>
        <dbReference type="ARBA" id="ARBA00000822"/>
    </source>
</evidence>
<evidence type="ECO:0000256" key="8">
    <source>
        <dbReference type="RuleBase" id="RU004453"/>
    </source>
</evidence>
<dbReference type="PROSITE" id="PS51910">
    <property type="entry name" value="GH18_2"/>
    <property type="match status" value="1"/>
</dbReference>
<keyword evidence="6" id="KW-0624">Polysaccharide degradation</keyword>
<evidence type="ECO:0000313" key="11">
    <source>
        <dbReference type="Proteomes" id="UP000279259"/>
    </source>
</evidence>
<dbReference type="InterPro" id="IPR001223">
    <property type="entry name" value="Glyco_hydro18_cat"/>
</dbReference>
<dbReference type="GO" id="GO:0008061">
    <property type="term" value="F:chitin binding"/>
    <property type="evidence" value="ECO:0007669"/>
    <property type="project" value="InterPro"/>
</dbReference>
<keyword evidence="2 7" id="KW-0378">Hydrolase</keyword>
<dbReference type="EMBL" id="RSCD01000007">
    <property type="protein sequence ID" value="RSH91922.1"/>
    <property type="molecule type" value="Genomic_DNA"/>
</dbReference>
<dbReference type="PANTHER" id="PTHR11177:SF392">
    <property type="entry name" value="HAP41P"/>
    <property type="match status" value="1"/>
</dbReference>
<dbReference type="PROSITE" id="PS01095">
    <property type="entry name" value="GH18_1"/>
    <property type="match status" value="1"/>
</dbReference>
<gene>
    <name evidence="10" type="ORF">EHS25_009292</name>
</gene>
<comment type="catalytic activity">
    <reaction evidence="1">
        <text>Random endo-hydrolysis of N-acetyl-beta-D-glucosaminide (1-&gt;4)-beta-linkages in chitin and chitodextrins.</text>
        <dbReference type="EC" id="3.2.1.14"/>
    </reaction>
</comment>
<evidence type="ECO:0000256" key="3">
    <source>
        <dbReference type="ARBA" id="ARBA00023024"/>
    </source>
</evidence>
<dbReference type="Gene3D" id="3.20.20.80">
    <property type="entry name" value="Glycosidases"/>
    <property type="match status" value="1"/>
</dbReference>
<keyword evidence="4" id="KW-0119">Carbohydrate metabolism</keyword>
<dbReference type="Proteomes" id="UP000279259">
    <property type="component" value="Unassembled WGS sequence"/>
</dbReference>
<evidence type="ECO:0000256" key="5">
    <source>
        <dbReference type="ARBA" id="ARBA00023295"/>
    </source>
</evidence>
<dbReference type="InterPro" id="IPR011583">
    <property type="entry name" value="Chitinase_II/V-like_cat"/>
</dbReference>
<dbReference type="SUPFAM" id="SSF51445">
    <property type="entry name" value="(Trans)glycosidases"/>
    <property type="match status" value="1"/>
</dbReference>
<keyword evidence="5 7" id="KW-0326">Glycosidase</keyword>
<organism evidence="10 11">
    <name type="scientific">Saitozyma podzolica</name>
    <dbReference type="NCBI Taxonomy" id="1890683"/>
    <lineage>
        <taxon>Eukaryota</taxon>
        <taxon>Fungi</taxon>
        <taxon>Dikarya</taxon>
        <taxon>Basidiomycota</taxon>
        <taxon>Agaricomycotina</taxon>
        <taxon>Tremellomycetes</taxon>
        <taxon>Tremellales</taxon>
        <taxon>Trimorphomycetaceae</taxon>
        <taxon>Saitozyma</taxon>
    </lineage>
</organism>
<protein>
    <recommendedName>
        <fullName evidence="9">GH18 domain-containing protein</fullName>
    </recommendedName>
</protein>
<dbReference type="PANTHER" id="PTHR11177">
    <property type="entry name" value="CHITINASE"/>
    <property type="match status" value="1"/>
</dbReference>
<dbReference type="OrthoDB" id="73875at2759"/>
<dbReference type="SMART" id="SM00636">
    <property type="entry name" value="Glyco_18"/>
    <property type="match status" value="1"/>
</dbReference>
<dbReference type="GO" id="GO:0000272">
    <property type="term" value="P:polysaccharide catabolic process"/>
    <property type="evidence" value="ECO:0007669"/>
    <property type="project" value="UniProtKB-KW"/>
</dbReference>